<dbReference type="GO" id="GO:0006950">
    <property type="term" value="P:response to stress"/>
    <property type="evidence" value="ECO:0007669"/>
    <property type="project" value="TreeGrafter"/>
</dbReference>
<dbReference type="Pfam" id="PF12802">
    <property type="entry name" value="MarR_2"/>
    <property type="match status" value="1"/>
</dbReference>
<accession>A0A6J6BV49</accession>
<dbReference type="InterPro" id="IPR036388">
    <property type="entry name" value="WH-like_DNA-bd_sf"/>
</dbReference>
<feature type="domain" description="HTH marR-type" evidence="1">
    <location>
        <begin position="6"/>
        <end position="146"/>
    </location>
</feature>
<dbReference type="PANTHER" id="PTHR33164">
    <property type="entry name" value="TRANSCRIPTIONAL REGULATOR, MARR FAMILY"/>
    <property type="match status" value="1"/>
</dbReference>
<evidence type="ECO:0000259" key="1">
    <source>
        <dbReference type="PROSITE" id="PS50995"/>
    </source>
</evidence>
<dbReference type="SMART" id="SM00347">
    <property type="entry name" value="HTH_MARR"/>
    <property type="match status" value="1"/>
</dbReference>
<evidence type="ECO:0000313" key="2">
    <source>
        <dbReference type="EMBL" id="CAB4542624.1"/>
    </source>
</evidence>
<name>A0A6J6BV49_9ZZZZ</name>
<protein>
    <submittedName>
        <fullName evidence="2">Unannotated protein</fullName>
    </submittedName>
</protein>
<dbReference type="PANTHER" id="PTHR33164:SF99">
    <property type="entry name" value="MARR FAMILY REGULATORY PROTEIN"/>
    <property type="match status" value="1"/>
</dbReference>
<dbReference type="PROSITE" id="PS50995">
    <property type="entry name" value="HTH_MARR_2"/>
    <property type="match status" value="1"/>
</dbReference>
<reference evidence="2" key="1">
    <citation type="submission" date="2020-05" db="EMBL/GenBank/DDBJ databases">
        <authorList>
            <person name="Chiriac C."/>
            <person name="Salcher M."/>
            <person name="Ghai R."/>
            <person name="Kavagutti S V."/>
        </authorList>
    </citation>
    <scope>NUCLEOTIDE SEQUENCE</scope>
</reference>
<proteinExistence type="predicted"/>
<dbReference type="SUPFAM" id="SSF46785">
    <property type="entry name" value="Winged helix' DNA-binding domain"/>
    <property type="match status" value="1"/>
</dbReference>
<gene>
    <name evidence="2" type="ORF">UFOPK1412_00728</name>
</gene>
<dbReference type="GO" id="GO:0003700">
    <property type="term" value="F:DNA-binding transcription factor activity"/>
    <property type="evidence" value="ECO:0007669"/>
    <property type="project" value="InterPro"/>
</dbReference>
<dbReference type="Gene3D" id="1.10.10.10">
    <property type="entry name" value="Winged helix-like DNA-binding domain superfamily/Winged helix DNA-binding domain"/>
    <property type="match status" value="1"/>
</dbReference>
<organism evidence="2">
    <name type="scientific">freshwater metagenome</name>
    <dbReference type="NCBI Taxonomy" id="449393"/>
    <lineage>
        <taxon>unclassified sequences</taxon>
        <taxon>metagenomes</taxon>
        <taxon>ecological metagenomes</taxon>
    </lineage>
</organism>
<dbReference type="EMBL" id="CAEZSI010000093">
    <property type="protein sequence ID" value="CAB4542624.1"/>
    <property type="molecule type" value="Genomic_DNA"/>
</dbReference>
<dbReference type="InterPro" id="IPR039422">
    <property type="entry name" value="MarR/SlyA-like"/>
</dbReference>
<dbReference type="InterPro" id="IPR000835">
    <property type="entry name" value="HTH_MarR-typ"/>
</dbReference>
<sequence length="160" mass="17721">MAQQGMKELDSKAWRAFHKIGSRLLPHLGRQVTAHSGITGAEYVVLTALSELPADSVNLNRLALGLGWETSRMSHQITRMQEAGLVKKTQSDSDARCFDVSITSKGRKIAEKAVPLQSLEINHCFSQVLTSKQKEALIEISEAISAHMRENHPLNKKVVH</sequence>
<dbReference type="AlphaFoldDB" id="A0A6J6BV49"/>
<dbReference type="InterPro" id="IPR036390">
    <property type="entry name" value="WH_DNA-bd_sf"/>
</dbReference>